<accession>A0ACC0V497</accession>
<protein>
    <submittedName>
        <fullName evidence="1">Uncharacterized protein</fullName>
    </submittedName>
</protein>
<sequence length="306" mass="34018">MKTFSVTEPWLDIECGLSEGPYLEHDENVLRFVDIMNNMVYRVDLDKGPSSLQKIEYENSVSVTADIEGSSDTFLYGGKYGIGVTSKDGTKTRVLHRYWNAKETAEGKPEQTRANDGAVDSQGRFWVSAVSDPLVKNFEPEGILFRLDLDGSFKRIVSPVTIGNGISWTKDDKTMYFTETQDKAIYTYDYDAQSGDISNKKLFFSVEEEGTGPDGHAMDEDGNIWAAIFGQWKVVRISPEGEVTAEVKLPVRCPSAVVFVGEDIYITSAEEAEPHKYPEGVEHGGSVFKCHVGIRGKPTTRAKLQV</sequence>
<reference evidence="1" key="1">
    <citation type="submission" date="2022-10" db="EMBL/GenBank/DDBJ databases">
        <title>Complete Genome of Trichothecium roseum strain YXFP-22015, a Plant Pathogen Isolated from Citrus.</title>
        <authorList>
            <person name="Wang Y."/>
            <person name="Zhu L."/>
        </authorList>
    </citation>
    <scope>NUCLEOTIDE SEQUENCE</scope>
    <source>
        <strain evidence="1">YXFP-22015</strain>
    </source>
</reference>
<comment type="caution">
    <text evidence="1">The sequence shown here is derived from an EMBL/GenBank/DDBJ whole genome shotgun (WGS) entry which is preliminary data.</text>
</comment>
<gene>
    <name evidence="1" type="ORF">N3K66_004905</name>
</gene>
<proteinExistence type="predicted"/>
<dbReference type="Proteomes" id="UP001163324">
    <property type="component" value="Chromosome 4"/>
</dbReference>
<organism evidence="1 2">
    <name type="scientific">Trichothecium roseum</name>
    <dbReference type="NCBI Taxonomy" id="47278"/>
    <lineage>
        <taxon>Eukaryota</taxon>
        <taxon>Fungi</taxon>
        <taxon>Dikarya</taxon>
        <taxon>Ascomycota</taxon>
        <taxon>Pezizomycotina</taxon>
        <taxon>Sordariomycetes</taxon>
        <taxon>Hypocreomycetidae</taxon>
        <taxon>Hypocreales</taxon>
        <taxon>Hypocreales incertae sedis</taxon>
        <taxon>Trichothecium</taxon>
    </lineage>
</organism>
<evidence type="ECO:0000313" key="2">
    <source>
        <dbReference type="Proteomes" id="UP001163324"/>
    </source>
</evidence>
<keyword evidence="2" id="KW-1185">Reference proteome</keyword>
<name>A0ACC0V497_9HYPO</name>
<dbReference type="EMBL" id="CM047943">
    <property type="protein sequence ID" value="KAI9900643.1"/>
    <property type="molecule type" value="Genomic_DNA"/>
</dbReference>
<evidence type="ECO:0000313" key="1">
    <source>
        <dbReference type="EMBL" id="KAI9900643.1"/>
    </source>
</evidence>